<organism evidence="5">
    <name type="scientific">Phallusia mammillata</name>
    <dbReference type="NCBI Taxonomy" id="59560"/>
    <lineage>
        <taxon>Eukaryota</taxon>
        <taxon>Metazoa</taxon>
        <taxon>Chordata</taxon>
        <taxon>Tunicata</taxon>
        <taxon>Ascidiacea</taxon>
        <taxon>Phlebobranchia</taxon>
        <taxon>Ascidiidae</taxon>
        <taxon>Phallusia</taxon>
    </lineage>
</organism>
<dbReference type="PANTHER" id="PTHR47456">
    <property type="entry name" value="PHD-TYPE DOMAIN-CONTAINING PROTEIN"/>
    <property type="match status" value="1"/>
</dbReference>
<evidence type="ECO:0000256" key="2">
    <source>
        <dbReference type="ARBA" id="ARBA00022771"/>
    </source>
</evidence>
<keyword evidence="1" id="KW-0479">Metal-binding</keyword>
<dbReference type="SMART" id="SM00249">
    <property type="entry name" value="PHD"/>
    <property type="match status" value="1"/>
</dbReference>
<dbReference type="InterPro" id="IPR029309">
    <property type="entry name" value="CaRF"/>
</dbReference>
<evidence type="ECO:0000256" key="1">
    <source>
        <dbReference type="ARBA" id="ARBA00022723"/>
    </source>
</evidence>
<dbReference type="EMBL" id="LR786628">
    <property type="protein sequence ID" value="CAB3262263.1"/>
    <property type="molecule type" value="mRNA"/>
</dbReference>
<evidence type="ECO:0000259" key="4">
    <source>
        <dbReference type="SMART" id="SM00249"/>
    </source>
</evidence>
<sequence length="751" mass="85422">MSISSVVEISPNYQLHGVEYPDEKTTSNSLIKKVIRWFPTIEHVNHAIHLLESSTMTRYNVLYKRMGRGRVSFNIDDGIPYITERITKLECQHGRDRNKSYNEKRKMKKAPANKKYVRVQPSYKADCPAYIDIFEVSKYPQYKAISLKKNHRDAASQALRVALESDNKDIVKVSACKVAFPPPYAHQGHVLGQVNEHGNGRTLDPRIIAKIDQLVEAGMVSMKDIQKHLRKFVYEEIFKNQVAPSKSHKRFFPTKKVICDYYIQSCIRQNKVNADGENLTFLIKDWDSSMKTDNVFQQYASNASDLNAEATKRSIVLGDNRKPLWHNKEIQDESEEIISDLIEAYIKYSPPKDGETLQRPPLCATKPVTERVFEILDKIKELAHCTDIEEELLNTESSLQIILDSLIRVSNLHKSNDCSRKRKSSDADLDHSVKKQRSTINVTIVSSPNAEMDNEDFLGNMDFSHSPNINTLLPSTDSLLPCVEVITDDPIEDVILTNGPHQLTANDLHLFKSMSTKNFDCLTMGNMVNSFLWQLALNSSEVMYAENAVLQNINNGSVAKELWDNMSLEGKKYLFLPWNHYQNDWALLIVDIVKQTLLCIDPLCHIATKTTLLQKAFSFLQKILFLKLHFNLKSTDSSSEFDQIVPWNVDTSAVFICIVAKSLTFDESLSSLPTSTEKCREEILKIVVGHCLDELPNKGMCKVCKECNQSGAGWIQCARCAQWFHVICVGLTFDQAENGIYFICPPFDSPT</sequence>
<dbReference type="InterPro" id="IPR013083">
    <property type="entry name" value="Znf_RING/FYVE/PHD"/>
</dbReference>
<dbReference type="GO" id="GO:0008270">
    <property type="term" value="F:zinc ion binding"/>
    <property type="evidence" value="ECO:0007669"/>
    <property type="project" value="UniProtKB-KW"/>
</dbReference>
<evidence type="ECO:0000313" key="5">
    <source>
        <dbReference type="EMBL" id="CAB3262263.1"/>
    </source>
</evidence>
<dbReference type="SUPFAM" id="SSF54001">
    <property type="entry name" value="Cysteine proteinases"/>
    <property type="match status" value="1"/>
</dbReference>
<dbReference type="Pfam" id="PF15299">
    <property type="entry name" value="ALS2CR8"/>
    <property type="match status" value="1"/>
</dbReference>
<keyword evidence="3" id="KW-0862">Zinc</keyword>
<dbReference type="Gene3D" id="3.40.395.10">
    <property type="entry name" value="Adenoviral Proteinase, Chain A"/>
    <property type="match status" value="1"/>
</dbReference>
<protein>
    <submittedName>
        <fullName evidence="5">Uncharacterized protein LOC100179154</fullName>
    </submittedName>
</protein>
<feature type="domain" description="Zinc finger PHD-type" evidence="4">
    <location>
        <begin position="700"/>
        <end position="748"/>
    </location>
</feature>
<name>A0A6F9DHH9_9ASCI</name>
<dbReference type="PANTHER" id="PTHR47456:SF6">
    <property type="entry name" value="SI:DKEY-31C13.1"/>
    <property type="match status" value="1"/>
</dbReference>
<gene>
    <name evidence="5" type="primary">LOC100179154</name>
</gene>
<keyword evidence="2" id="KW-0863">Zinc-finger</keyword>
<dbReference type="InterPro" id="IPR001965">
    <property type="entry name" value="Znf_PHD"/>
</dbReference>
<accession>A0A6F9DHH9</accession>
<dbReference type="Pfam" id="PF00628">
    <property type="entry name" value="PHD"/>
    <property type="match status" value="1"/>
</dbReference>
<dbReference type="InterPro" id="IPR038765">
    <property type="entry name" value="Papain-like_cys_pep_sf"/>
</dbReference>
<dbReference type="InterPro" id="IPR011011">
    <property type="entry name" value="Znf_FYVE_PHD"/>
</dbReference>
<dbReference type="Gene3D" id="3.30.40.10">
    <property type="entry name" value="Zinc/RING finger domain, C3HC4 (zinc finger)"/>
    <property type="match status" value="1"/>
</dbReference>
<dbReference type="SUPFAM" id="SSF57903">
    <property type="entry name" value="FYVE/PHD zinc finger"/>
    <property type="match status" value="1"/>
</dbReference>
<evidence type="ECO:0000256" key="3">
    <source>
        <dbReference type="ARBA" id="ARBA00022833"/>
    </source>
</evidence>
<dbReference type="AlphaFoldDB" id="A0A6F9DHH9"/>
<dbReference type="GO" id="GO:0003700">
    <property type="term" value="F:DNA-binding transcription factor activity"/>
    <property type="evidence" value="ECO:0007669"/>
    <property type="project" value="InterPro"/>
</dbReference>
<reference evidence="5" key="1">
    <citation type="submission" date="2020-04" db="EMBL/GenBank/DDBJ databases">
        <authorList>
            <person name="Neveu A P."/>
        </authorList>
    </citation>
    <scope>NUCLEOTIDE SEQUENCE</scope>
    <source>
        <tissue evidence="5">Whole embryo</tissue>
    </source>
</reference>
<proteinExistence type="evidence at transcript level"/>
<dbReference type="InterPro" id="IPR019787">
    <property type="entry name" value="Znf_PHD-finger"/>
</dbReference>